<gene>
    <name evidence="6" type="ORF">CQA63_06525</name>
</gene>
<dbReference type="EMBL" id="NXLR01000011">
    <property type="protein sequence ID" value="RDU59571.1"/>
    <property type="molecule type" value="Genomic_DNA"/>
</dbReference>
<name>A0A3D8I4U0_9HELI</name>
<comment type="similarity">
    <text evidence="1">Belongs to the metallo-beta-lactamase superfamily.</text>
</comment>
<comment type="caution">
    <text evidence="6">The sequence shown here is derived from an EMBL/GenBank/DDBJ whole genome shotgun (WGS) entry which is preliminary data.</text>
</comment>
<sequence>MLLKGEGFNALVDTGYSHTQGTLKEKLQAHGLGFGDITHIIITHAHPDHIGGILNDKGELNFSNALMLIDEREYEFWLKSDNELIKRSLLALKDKKAFFDHSKPLFETQTQVRALAAYGHTPGHNLISIEDTQAKIVFWADLLHVYDVQIQNPDITIAFDNDKQEALKTRKSYLELFKAQNVQVVGSHMPFSDPSYLP</sequence>
<reference evidence="6 7" key="1">
    <citation type="submission" date="2018-04" db="EMBL/GenBank/DDBJ databases">
        <title>Novel Campyloabacter and Helicobacter Species and Strains.</title>
        <authorList>
            <person name="Mannion A.J."/>
            <person name="Shen Z."/>
            <person name="Fox J.G."/>
        </authorList>
    </citation>
    <scope>NUCLEOTIDE SEQUENCE [LARGE SCALE GENOMIC DNA]</scope>
    <source>
        <strain evidence="6 7">MIT 98-6070</strain>
    </source>
</reference>
<dbReference type="AlphaFoldDB" id="A0A3D8I4U0"/>
<accession>A0A3D8I4U0</accession>
<dbReference type="Proteomes" id="UP000256599">
    <property type="component" value="Unassembled WGS sequence"/>
</dbReference>
<proteinExistence type="inferred from homology"/>
<evidence type="ECO:0000256" key="1">
    <source>
        <dbReference type="ARBA" id="ARBA00007749"/>
    </source>
</evidence>
<evidence type="ECO:0000256" key="2">
    <source>
        <dbReference type="ARBA" id="ARBA00022723"/>
    </source>
</evidence>
<protein>
    <submittedName>
        <fullName evidence="6">MBL fold hydrolase</fullName>
    </submittedName>
</protein>
<dbReference type="InterPro" id="IPR036866">
    <property type="entry name" value="RibonucZ/Hydroxyglut_hydro"/>
</dbReference>
<dbReference type="InterPro" id="IPR001279">
    <property type="entry name" value="Metallo-B-lactamas"/>
</dbReference>
<keyword evidence="7" id="KW-1185">Reference proteome</keyword>
<evidence type="ECO:0000313" key="6">
    <source>
        <dbReference type="EMBL" id="RDU59571.1"/>
    </source>
</evidence>
<dbReference type="OrthoDB" id="5443440at2"/>
<dbReference type="Gene3D" id="3.60.15.10">
    <property type="entry name" value="Ribonuclease Z/Hydroxyacylglutathione hydrolase-like"/>
    <property type="match status" value="1"/>
</dbReference>
<dbReference type="GO" id="GO:0046872">
    <property type="term" value="F:metal ion binding"/>
    <property type="evidence" value="ECO:0007669"/>
    <property type="project" value="UniProtKB-KW"/>
</dbReference>
<evidence type="ECO:0000256" key="3">
    <source>
        <dbReference type="ARBA" id="ARBA00022801"/>
    </source>
</evidence>
<dbReference type="GO" id="GO:0016787">
    <property type="term" value="F:hydrolase activity"/>
    <property type="evidence" value="ECO:0007669"/>
    <property type="project" value="UniProtKB-KW"/>
</dbReference>
<keyword evidence="3 6" id="KW-0378">Hydrolase</keyword>
<keyword evidence="2" id="KW-0479">Metal-binding</keyword>
<feature type="domain" description="Metallo-beta-lactamase" evidence="5">
    <location>
        <begin position="1"/>
        <end position="188"/>
    </location>
</feature>
<dbReference type="InterPro" id="IPR051013">
    <property type="entry name" value="MBL_superfamily_lactonases"/>
</dbReference>
<dbReference type="SMART" id="SM00849">
    <property type="entry name" value="Lactamase_B"/>
    <property type="match status" value="1"/>
</dbReference>
<dbReference type="SUPFAM" id="SSF56281">
    <property type="entry name" value="Metallo-hydrolase/oxidoreductase"/>
    <property type="match status" value="1"/>
</dbReference>
<evidence type="ECO:0000313" key="7">
    <source>
        <dbReference type="Proteomes" id="UP000256599"/>
    </source>
</evidence>
<organism evidence="6 7">
    <name type="scientific">Helicobacter marmotae</name>
    <dbReference type="NCBI Taxonomy" id="152490"/>
    <lineage>
        <taxon>Bacteria</taxon>
        <taxon>Pseudomonadati</taxon>
        <taxon>Campylobacterota</taxon>
        <taxon>Epsilonproteobacteria</taxon>
        <taxon>Campylobacterales</taxon>
        <taxon>Helicobacteraceae</taxon>
        <taxon>Helicobacter</taxon>
    </lineage>
</organism>
<keyword evidence="4" id="KW-0862">Zinc</keyword>
<dbReference type="Pfam" id="PF00753">
    <property type="entry name" value="Lactamase_B"/>
    <property type="match status" value="1"/>
</dbReference>
<evidence type="ECO:0000259" key="5">
    <source>
        <dbReference type="SMART" id="SM00849"/>
    </source>
</evidence>
<dbReference type="PANTHER" id="PTHR42978">
    <property type="entry name" value="QUORUM-QUENCHING LACTONASE YTNP-RELATED-RELATED"/>
    <property type="match status" value="1"/>
</dbReference>
<evidence type="ECO:0000256" key="4">
    <source>
        <dbReference type="ARBA" id="ARBA00022833"/>
    </source>
</evidence>